<reference evidence="1 2" key="1">
    <citation type="submission" date="2020-03" db="EMBL/GenBank/DDBJ databases">
        <title>Sequencing the genomes of 1000 actinobacteria strains.</title>
        <authorList>
            <person name="Klenk H.-P."/>
        </authorList>
    </citation>
    <scope>NUCLEOTIDE SEQUENCE [LARGE SCALE GENOMIC DNA]</scope>
    <source>
        <strain evidence="1 2">DSM 45490</strain>
    </source>
</reference>
<dbReference type="EMBL" id="JAASRO010000001">
    <property type="protein sequence ID" value="NIK55201.1"/>
    <property type="molecule type" value="Genomic_DNA"/>
</dbReference>
<keyword evidence="2" id="KW-1185">Reference proteome</keyword>
<gene>
    <name evidence="1" type="ORF">BJY22_000918</name>
</gene>
<protein>
    <submittedName>
        <fullName evidence="1">Uncharacterized protein</fullName>
    </submittedName>
</protein>
<dbReference type="Proteomes" id="UP000555407">
    <property type="component" value="Unassembled WGS sequence"/>
</dbReference>
<comment type="caution">
    <text evidence="1">The sequence shown here is derived from an EMBL/GenBank/DDBJ whole genome shotgun (WGS) entry which is preliminary data.</text>
</comment>
<sequence>MGMRVVVVVGAGVVLVGSLVTGAAADEREVTSRAEQVVPLDVTGDAELSVERDRLAGLLKPLAAYDGAMLWSASAKTLTVQMTTAAALEHARSIIGKSATGMHVRFVQVEYSAMELQALADRLLQNQHRWAGRQVSAAASTPPSTAFCCRSIPTTSTPPH</sequence>
<proteinExistence type="predicted"/>
<name>A0A7X5V6P4_9ACTN</name>
<organism evidence="1 2">
    <name type="scientific">Kribbella shirazensis</name>
    <dbReference type="NCBI Taxonomy" id="1105143"/>
    <lineage>
        <taxon>Bacteria</taxon>
        <taxon>Bacillati</taxon>
        <taxon>Actinomycetota</taxon>
        <taxon>Actinomycetes</taxon>
        <taxon>Propionibacteriales</taxon>
        <taxon>Kribbellaceae</taxon>
        <taxon>Kribbella</taxon>
    </lineage>
</organism>
<evidence type="ECO:0000313" key="1">
    <source>
        <dbReference type="EMBL" id="NIK55201.1"/>
    </source>
</evidence>
<dbReference type="RefSeq" id="WP_167203905.1">
    <property type="nucleotide sequence ID" value="NZ_JAASRO010000001.1"/>
</dbReference>
<evidence type="ECO:0000313" key="2">
    <source>
        <dbReference type="Proteomes" id="UP000555407"/>
    </source>
</evidence>
<accession>A0A7X5V6P4</accession>
<dbReference type="AlphaFoldDB" id="A0A7X5V6P4"/>